<feature type="non-terminal residue" evidence="1">
    <location>
        <position position="1"/>
    </location>
</feature>
<dbReference type="EMBL" id="VDGV01000151">
    <property type="protein sequence ID" value="TNG87598.1"/>
    <property type="molecule type" value="Genomic_DNA"/>
</dbReference>
<protein>
    <submittedName>
        <fullName evidence="1">Transcriptional regulator</fullName>
    </submittedName>
</protein>
<sequence>PAIVRMEQPDNDPRLSTLKRYINGLGGKLSLDVTLPDGTRVGFDL</sequence>
<reference evidence="1 2" key="1">
    <citation type="submission" date="2019-05" db="EMBL/GenBank/DDBJ databases">
        <title>Pasteurellaceae isolates from reptiles.</title>
        <authorList>
            <person name="Bojesen A.M."/>
            <person name="Lund E."/>
        </authorList>
    </citation>
    <scope>NUCLEOTIDE SEQUENCE [LARGE SCALE GENOMIC DNA]</scope>
    <source>
        <strain evidence="1 2">ELNT2x</strain>
    </source>
</reference>
<organism evidence="1 2">
    <name type="scientific">Testudinibacter aquarius</name>
    <dbReference type="NCBI Taxonomy" id="1524974"/>
    <lineage>
        <taxon>Bacteria</taxon>
        <taxon>Pseudomonadati</taxon>
        <taxon>Pseudomonadota</taxon>
        <taxon>Gammaproteobacteria</taxon>
        <taxon>Pasteurellales</taxon>
        <taxon>Pasteurellaceae</taxon>
        <taxon>Testudinibacter</taxon>
    </lineage>
</organism>
<proteinExistence type="predicted"/>
<keyword evidence="2" id="KW-1185">Reference proteome</keyword>
<dbReference type="Proteomes" id="UP000305526">
    <property type="component" value="Unassembled WGS sequence"/>
</dbReference>
<name>A0ABY2XT84_9PAST</name>
<comment type="caution">
    <text evidence="1">The sequence shown here is derived from an EMBL/GenBank/DDBJ whole genome shotgun (WGS) entry which is preliminary data.</text>
</comment>
<accession>A0ABY2XT84</accession>
<evidence type="ECO:0000313" key="2">
    <source>
        <dbReference type="Proteomes" id="UP000305526"/>
    </source>
</evidence>
<gene>
    <name evidence="1" type="ORF">FHQ21_11895</name>
</gene>
<evidence type="ECO:0000313" key="1">
    <source>
        <dbReference type="EMBL" id="TNG87598.1"/>
    </source>
</evidence>